<dbReference type="InterPro" id="IPR002686">
    <property type="entry name" value="Transposase_17"/>
</dbReference>
<protein>
    <submittedName>
        <fullName evidence="2">REP element-mobilizing transposase RayT</fullName>
    </submittedName>
</protein>
<organism evidence="2 3">
    <name type="scientific">Winogradskyella pacifica</name>
    <dbReference type="NCBI Taxonomy" id="664642"/>
    <lineage>
        <taxon>Bacteria</taxon>
        <taxon>Pseudomonadati</taxon>
        <taxon>Bacteroidota</taxon>
        <taxon>Flavobacteriia</taxon>
        <taxon>Flavobacteriales</taxon>
        <taxon>Flavobacteriaceae</taxon>
        <taxon>Winogradskyella</taxon>
    </lineage>
</organism>
<dbReference type="AlphaFoldDB" id="A0A3D9N149"/>
<keyword evidence="3" id="KW-1185">Reference proteome</keyword>
<reference evidence="2 3" key="1">
    <citation type="submission" date="2018-07" db="EMBL/GenBank/DDBJ databases">
        <title>Genomic Encyclopedia of Type Strains, Phase III (KMG-III): the genomes of soil and plant-associated and newly described type strains.</title>
        <authorList>
            <person name="Whitman W."/>
        </authorList>
    </citation>
    <scope>NUCLEOTIDE SEQUENCE [LARGE SCALE GENOMIC DNA]</scope>
    <source>
        <strain evidence="2 3">CECT 7948</strain>
    </source>
</reference>
<dbReference type="SMART" id="SM01321">
    <property type="entry name" value="Y1_Tnp"/>
    <property type="match status" value="1"/>
</dbReference>
<dbReference type="GO" id="GO:0006313">
    <property type="term" value="P:DNA transposition"/>
    <property type="evidence" value="ECO:0007669"/>
    <property type="project" value="InterPro"/>
</dbReference>
<evidence type="ECO:0000313" key="3">
    <source>
        <dbReference type="Proteomes" id="UP000256919"/>
    </source>
</evidence>
<dbReference type="Gene3D" id="3.30.70.1290">
    <property type="entry name" value="Transposase IS200-like"/>
    <property type="match status" value="1"/>
</dbReference>
<dbReference type="GO" id="GO:0004803">
    <property type="term" value="F:transposase activity"/>
    <property type="evidence" value="ECO:0007669"/>
    <property type="project" value="InterPro"/>
</dbReference>
<name>A0A3D9N149_9FLAO</name>
<dbReference type="SUPFAM" id="SSF143422">
    <property type="entry name" value="Transposase IS200-like"/>
    <property type="match status" value="1"/>
</dbReference>
<dbReference type="Proteomes" id="UP000256919">
    <property type="component" value="Unassembled WGS sequence"/>
</dbReference>
<proteinExistence type="predicted"/>
<sequence length="194" mass="23342">MFMTVVNSILNVFYKLQFIMILKPLIIDDCPQFFTATILDWKKLLQPEKYKLIIIQSLQYLVNEKRVIVYGYVIMDNHIHLIWKPTQLYSLKHTQLSFMKFTAQRIKQDLELNHCAVLKHFLVESKDRMYQFWKRSSLCINLYSNDIIAQKLNYIHQNPVKAGLCNYPENYRFSSAKFYNEEKDDFSFVTDFRI</sequence>
<dbReference type="EMBL" id="QREI01000004">
    <property type="protein sequence ID" value="REE24480.1"/>
    <property type="molecule type" value="Genomic_DNA"/>
</dbReference>
<accession>A0A3D9N149</accession>
<evidence type="ECO:0000313" key="2">
    <source>
        <dbReference type="EMBL" id="REE24480.1"/>
    </source>
</evidence>
<dbReference type="GO" id="GO:0043565">
    <property type="term" value="F:sequence-specific DNA binding"/>
    <property type="evidence" value="ECO:0007669"/>
    <property type="project" value="TreeGrafter"/>
</dbReference>
<dbReference type="InterPro" id="IPR036515">
    <property type="entry name" value="Transposase_17_sf"/>
</dbReference>
<dbReference type="PANTHER" id="PTHR36966:SF1">
    <property type="entry name" value="REP-ASSOCIATED TYROSINE TRANSPOSASE"/>
    <property type="match status" value="1"/>
</dbReference>
<dbReference type="InterPro" id="IPR052715">
    <property type="entry name" value="RAYT_transposase"/>
</dbReference>
<feature type="domain" description="Transposase IS200-like" evidence="1">
    <location>
        <begin position="27"/>
        <end position="158"/>
    </location>
</feature>
<dbReference type="PANTHER" id="PTHR36966">
    <property type="entry name" value="REP-ASSOCIATED TYROSINE TRANSPOSASE"/>
    <property type="match status" value="1"/>
</dbReference>
<gene>
    <name evidence="2" type="ORF">DFQ09_104251</name>
</gene>
<evidence type="ECO:0000259" key="1">
    <source>
        <dbReference type="SMART" id="SM01321"/>
    </source>
</evidence>
<comment type="caution">
    <text evidence="2">The sequence shown here is derived from an EMBL/GenBank/DDBJ whole genome shotgun (WGS) entry which is preliminary data.</text>
</comment>